<evidence type="ECO:0000259" key="8">
    <source>
        <dbReference type="SMART" id="SM00533"/>
    </source>
</evidence>
<feature type="compositionally biased region" description="Basic and acidic residues" evidence="6">
    <location>
        <begin position="1037"/>
        <end position="1046"/>
    </location>
</feature>
<organism evidence="12">
    <name type="scientific">Rodentolepis nana</name>
    <name type="common">Dwarf tapeworm</name>
    <name type="synonym">Hymenolepis nana</name>
    <dbReference type="NCBI Taxonomy" id="102285"/>
    <lineage>
        <taxon>Eukaryota</taxon>
        <taxon>Metazoa</taxon>
        <taxon>Spiralia</taxon>
        <taxon>Lophotrochozoa</taxon>
        <taxon>Platyhelminthes</taxon>
        <taxon>Cestoda</taxon>
        <taxon>Eucestoda</taxon>
        <taxon>Cyclophyllidea</taxon>
        <taxon>Hymenolepididae</taxon>
        <taxon>Rodentolepis</taxon>
    </lineage>
</organism>
<dbReference type="InterPro" id="IPR036678">
    <property type="entry name" value="MutS_con_dom_sf"/>
</dbReference>
<name>A0A0R3T2N5_RODNA</name>
<dbReference type="GO" id="GO:0006298">
    <property type="term" value="P:mismatch repair"/>
    <property type="evidence" value="ECO:0007669"/>
    <property type="project" value="InterPro"/>
</dbReference>
<dbReference type="SUPFAM" id="SSF48334">
    <property type="entry name" value="DNA repair protein MutS, domain III"/>
    <property type="match status" value="2"/>
</dbReference>
<feature type="region of interest" description="Disordered" evidence="6">
    <location>
        <begin position="375"/>
        <end position="427"/>
    </location>
</feature>
<dbReference type="GO" id="GO:0140664">
    <property type="term" value="F:ATP-dependent DNA damage sensor activity"/>
    <property type="evidence" value="ECO:0007669"/>
    <property type="project" value="InterPro"/>
</dbReference>
<comment type="similarity">
    <text evidence="1">Belongs to the DNA mismatch repair MutS family.</text>
</comment>
<dbReference type="Pfam" id="PF05190">
    <property type="entry name" value="MutS_IV"/>
    <property type="match status" value="1"/>
</dbReference>
<reference evidence="12" key="1">
    <citation type="submission" date="2017-02" db="UniProtKB">
        <authorList>
            <consortium name="WormBaseParasite"/>
        </authorList>
    </citation>
    <scope>IDENTIFICATION</scope>
</reference>
<dbReference type="SUPFAM" id="SSF52540">
    <property type="entry name" value="P-loop containing nucleoside triphosphate hydrolases"/>
    <property type="match status" value="1"/>
</dbReference>
<evidence type="ECO:0000259" key="9">
    <source>
        <dbReference type="SMART" id="SM00534"/>
    </source>
</evidence>
<evidence type="ECO:0000313" key="11">
    <source>
        <dbReference type="Proteomes" id="UP000278807"/>
    </source>
</evidence>
<feature type="chain" id="PRO_5043131596" evidence="7">
    <location>
        <begin position="24"/>
        <end position="1271"/>
    </location>
</feature>
<dbReference type="SMART" id="SM00533">
    <property type="entry name" value="MUTSd"/>
    <property type="match status" value="1"/>
</dbReference>
<keyword evidence="3" id="KW-0067">ATP-binding</keyword>
<evidence type="ECO:0000313" key="10">
    <source>
        <dbReference type="EMBL" id="VDN97072.1"/>
    </source>
</evidence>
<dbReference type="PANTHER" id="PTHR11361">
    <property type="entry name" value="DNA MISMATCH REPAIR PROTEIN MUTS FAMILY MEMBER"/>
    <property type="match status" value="1"/>
</dbReference>
<dbReference type="InterPro" id="IPR036187">
    <property type="entry name" value="DNA_mismatch_repair_MutS_sf"/>
</dbReference>
<evidence type="ECO:0000313" key="12">
    <source>
        <dbReference type="WBParaSite" id="HNAJ_0000121301-mRNA-1"/>
    </source>
</evidence>
<feature type="compositionally biased region" description="Low complexity" evidence="6">
    <location>
        <begin position="1001"/>
        <end position="1012"/>
    </location>
</feature>
<dbReference type="Pfam" id="PF00488">
    <property type="entry name" value="MutS_V"/>
    <property type="match status" value="1"/>
</dbReference>
<evidence type="ECO:0000256" key="6">
    <source>
        <dbReference type="SAM" id="MobiDB-lite"/>
    </source>
</evidence>
<dbReference type="GO" id="GO:0007131">
    <property type="term" value="P:reciprocal meiotic recombination"/>
    <property type="evidence" value="ECO:0007669"/>
    <property type="project" value="TreeGrafter"/>
</dbReference>
<feature type="compositionally biased region" description="Polar residues" evidence="6">
    <location>
        <begin position="1070"/>
        <end position="1080"/>
    </location>
</feature>
<evidence type="ECO:0000256" key="3">
    <source>
        <dbReference type="ARBA" id="ARBA00022840"/>
    </source>
</evidence>
<feature type="compositionally biased region" description="Low complexity" evidence="6">
    <location>
        <begin position="382"/>
        <end position="399"/>
    </location>
</feature>
<dbReference type="PANTHER" id="PTHR11361:SF21">
    <property type="entry name" value="MUTS PROTEIN HOMOLOG 4"/>
    <property type="match status" value="1"/>
</dbReference>
<reference evidence="10 11" key="2">
    <citation type="submission" date="2018-11" db="EMBL/GenBank/DDBJ databases">
        <authorList>
            <consortium name="Pathogen Informatics"/>
        </authorList>
    </citation>
    <scope>NUCLEOTIDE SEQUENCE [LARGE SCALE GENOMIC DNA]</scope>
</reference>
<dbReference type="AlphaFoldDB" id="A0A0R3T2N5"/>
<dbReference type="GO" id="GO:0030983">
    <property type="term" value="F:mismatched DNA binding"/>
    <property type="evidence" value="ECO:0007669"/>
    <property type="project" value="InterPro"/>
</dbReference>
<feature type="domain" description="DNA mismatch repair proteins mutS family" evidence="9">
    <location>
        <begin position="752"/>
        <end position="928"/>
    </location>
</feature>
<feature type="region of interest" description="Disordered" evidence="6">
    <location>
        <begin position="994"/>
        <end position="1013"/>
    </location>
</feature>
<dbReference type="InterPro" id="IPR045076">
    <property type="entry name" value="MutS"/>
</dbReference>
<keyword evidence="7" id="KW-0732">Signal</keyword>
<feature type="domain" description="DNA mismatch repair protein MutS core" evidence="8">
    <location>
        <begin position="191"/>
        <end position="736"/>
    </location>
</feature>
<feature type="signal peptide" evidence="7">
    <location>
        <begin position="1"/>
        <end position="23"/>
    </location>
</feature>
<accession>A0A0R3T2N5</accession>
<evidence type="ECO:0000256" key="5">
    <source>
        <dbReference type="ARBA" id="ARBA00023254"/>
    </source>
</evidence>
<dbReference type="Gene3D" id="3.40.50.300">
    <property type="entry name" value="P-loop containing nucleotide triphosphate hydrolases"/>
    <property type="match status" value="1"/>
</dbReference>
<feature type="compositionally biased region" description="Basic and acidic residues" evidence="6">
    <location>
        <begin position="1103"/>
        <end position="1119"/>
    </location>
</feature>
<keyword evidence="11" id="KW-1185">Reference proteome</keyword>
<evidence type="ECO:0000256" key="7">
    <source>
        <dbReference type="SAM" id="SignalP"/>
    </source>
</evidence>
<dbReference type="OrthoDB" id="276261at2759"/>
<dbReference type="GO" id="GO:0005524">
    <property type="term" value="F:ATP binding"/>
    <property type="evidence" value="ECO:0007669"/>
    <property type="project" value="UniProtKB-KW"/>
</dbReference>
<protein>
    <submittedName>
        <fullName evidence="12">DNA_MISMATCH_REPAIR_2 domain-containing protein</fullName>
    </submittedName>
</protein>
<evidence type="ECO:0000256" key="2">
    <source>
        <dbReference type="ARBA" id="ARBA00022741"/>
    </source>
</evidence>
<dbReference type="Pfam" id="PF05192">
    <property type="entry name" value="MutS_III"/>
    <property type="match status" value="1"/>
</dbReference>
<keyword evidence="5" id="KW-0469">Meiosis</keyword>
<gene>
    <name evidence="10" type="ORF">HNAJ_LOCUS1213</name>
</gene>
<dbReference type="InterPro" id="IPR000432">
    <property type="entry name" value="DNA_mismatch_repair_MutS_C"/>
</dbReference>
<evidence type="ECO:0000256" key="4">
    <source>
        <dbReference type="ARBA" id="ARBA00023125"/>
    </source>
</evidence>
<keyword evidence="2" id="KW-0547">Nucleotide-binding</keyword>
<dbReference type="SMART" id="SM00534">
    <property type="entry name" value="MUTSac"/>
    <property type="match status" value="1"/>
</dbReference>
<dbReference type="InterPro" id="IPR007860">
    <property type="entry name" value="DNA_mmatch_repair_MutS_con_dom"/>
</dbReference>
<sequence length="1271" mass="140876">MIEIYIVLFCNIVFLPILGIVEGRGANNGQIGIAAIDLNRPEIEVSQFLETCSYSCTLMKMLVWMPVDILLPHSVLDQSSNMNRLVKLLQQSEFGCNIIGVNRQSFNNQQGLEYLKALCHPYYLPSIYAFQEKYYGLSAVSALFNYLESAKRVYYAPKSLKVEFGSSSQSTLMDATSALRLGLVGRLSRCRDHNTLFKAINYTCTLSGARRLRASLLEPPKDLTTIICRQDSVEELISKPRTLLEIQNVLSKFPAIDSLLSMCIHLSDFPAPLTDILTATSTSESAVIFASSASLKAQRTILSPDLVNDDNLLTPSSDVEMSHDGRAALTLVSLDFEPIFLSYSIGKFRRKCENSHSDYFCLRFYTCKHLHFAGPGTSQQKRTSTSRLNATTTATTRLSPMPTSTSGRQHGSDTTVDGKGSSHSTTSTSISAVTIEKNAELRITKLIAIKHMLDLIKPLYDALKGTSTTLLKTYREILSDRGYGDLLKKMTTVLQPDACFCKGALQMRVQKCFAIKPGVNVLLDLTRRAYAEQVDDISRYVKELASKYSLPLRIGYNKTRGFFIQIPEQGLDLPIHRRKQTIGSGQELNSSVASCSQGSGNDHDIAESLCTDYSNDGRPGSSQSNRGLPREFIKVQIARGIINCTTAELVKLNERVKGSLNEVYLIADNLVCKLIHDLHPEISLFYRLSEAVSGLDLLCTLARVVVSAPPGHTFVRPIFGDTLAIQNGRHMIHDRFSNTLPVSNNTFASTTQNVSIILGASMSGKTTYLTQVALMQILAQIGAFVPAKFAAFRLMDKIFARMGCRDDMTTNASTFALEMREVGHVFRSATDNSLILIDDLGLSTTDEDCFSLSFAVCDALAKMRAFSFFTTSDTALAQLQFQHLNIEIYHFAVRTQEIVGGGRRIPRLNSADCSFSSNASASFNDSFQSSVNEPSNQDGDTRTRYKYTYKLKKGVGKEAHSVVDQLSFTALDPTYIALTKKYYDILVNRKAMKRDGNPTLESPSTVEVSESTYGLSVTKRARLEDKSSNGVESRQTPAKEEEEKSNLRAASVKYKDGFSHPLSVKKVNQKDSVLQKSPLKNGNLVVTPAGIKDTTKQQTQIEETDKSTTESISSKKEEFLSPSGLIKARQLNVDLDDEDSHSIAGKLETPKMHKNPEKVKSEIIITTEKSEEAGKEGASDKPEDLENFAERSCYTTTDRMMHSLTHQTQMLACVARCIDRISSSVPLERCNNSKADAEDQIKVQVARRSVVSHLDFLRDRYAGVIRSFLED</sequence>
<dbReference type="EMBL" id="UZAE01000440">
    <property type="protein sequence ID" value="VDN97072.1"/>
    <property type="molecule type" value="Genomic_DNA"/>
</dbReference>
<dbReference type="Gene3D" id="1.10.1420.10">
    <property type="match status" value="5"/>
</dbReference>
<dbReference type="InterPro" id="IPR007696">
    <property type="entry name" value="DNA_mismatch_repair_MutS_core"/>
</dbReference>
<proteinExistence type="inferred from homology"/>
<dbReference type="GO" id="GO:0005634">
    <property type="term" value="C:nucleus"/>
    <property type="evidence" value="ECO:0007669"/>
    <property type="project" value="TreeGrafter"/>
</dbReference>
<dbReference type="Proteomes" id="UP000278807">
    <property type="component" value="Unassembled WGS sequence"/>
</dbReference>
<dbReference type="InterPro" id="IPR007861">
    <property type="entry name" value="DNA_mismatch_repair_MutS_clamp"/>
</dbReference>
<dbReference type="InterPro" id="IPR027417">
    <property type="entry name" value="P-loop_NTPase"/>
</dbReference>
<evidence type="ECO:0000256" key="1">
    <source>
        <dbReference type="ARBA" id="ARBA00006271"/>
    </source>
</evidence>
<feature type="region of interest" description="Disordered" evidence="6">
    <location>
        <begin position="1020"/>
        <end position="1047"/>
    </location>
</feature>
<dbReference type="Gene3D" id="3.30.420.110">
    <property type="entry name" value="MutS, connector domain"/>
    <property type="match status" value="1"/>
</dbReference>
<feature type="region of interest" description="Disordered" evidence="6">
    <location>
        <begin position="1069"/>
        <end position="1121"/>
    </location>
</feature>
<dbReference type="Pfam" id="PF05188">
    <property type="entry name" value="MutS_II"/>
    <property type="match status" value="1"/>
</dbReference>
<keyword evidence="4" id="KW-0238">DNA-binding</keyword>
<dbReference type="STRING" id="102285.A0A0R3T2N5"/>
<dbReference type="WBParaSite" id="HNAJ_0000121301-mRNA-1">
    <property type="protein sequence ID" value="HNAJ_0000121301-mRNA-1"/>
    <property type="gene ID" value="HNAJ_0000121301"/>
</dbReference>
<feature type="compositionally biased region" description="Polar residues" evidence="6">
    <location>
        <begin position="401"/>
        <end position="415"/>
    </location>
</feature>